<comment type="caution">
    <text evidence="1">The sequence shown here is derived from an EMBL/GenBank/DDBJ whole genome shotgun (WGS) entry which is preliminary data.</text>
</comment>
<sequence>MTQQITESALIIRALMMSTHQCHSPVPSSASHQCPEVLPIIAAQQCPEVLPNSAQQCHQSVPPVSPAS</sequence>
<evidence type="ECO:0000313" key="2">
    <source>
        <dbReference type="Proteomes" id="UP001162483"/>
    </source>
</evidence>
<evidence type="ECO:0000313" key="1">
    <source>
        <dbReference type="EMBL" id="CAI9591574.1"/>
    </source>
</evidence>
<dbReference type="EMBL" id="CATNWA010016301">
    <property type="protein sequence ID" value="CAI9591574.1"/>
    <property type="molecule type" value="Genomic_DNA"/>
</dbReference>
<keyword evidence="2" id="KW-1185">Reference proteome</keyword>
<dbReference type="Proteomes" id="UP001162483">
    <property type="component" value="Unassembled WGS sequence"/>
</dbReference>
<reference evidence="1" key="1">
    <citation type="submission" date="2023-05" db="EMBL/GenBank/DDBJ databases">
        <authorList>
            <person name="Stuckert A."/>
        </authorList>
    </citation>
    <scope>NUCLEOTIDE SEQUENCE</scope>
</reference>
<protein>
    <submittedName>
        <fullName evidence="1">Uncharacterized protein</fullName>
    </submittedName>
</protein>
<gene>
    <name evidence="1" type="ORF">SPARVUS_LOCUS11234240</name>
</gene>
<organism evidence="1 2">
    <name type="scientific">Staurois parvus</name>
    <dbReference type="NCBI Taxonomy" id="386267"/>
    <lineage>
        <taxon>Eukaryota</taxon>
        <taxon>Metazoa</taxon>
        <taxon>Chordata</taxon>
        <taxon>Craniata</taxon>
        <taxon>Vertebrata</taxon>
        <taxon>Euteleostomi</taxon>
        <taxon>Amphibia</taxon>
        <taxon>Batrachia</taxon>
        <taxon>Anura</taxon>
        <taxon>Neobatrachia</taxon>
        <taxon>Ranoidea</taxon>
        <taxon>Ranidae</taxon>
        <taxon>Staurois</taxon>
    </lineage>
</organism>
<name>A0ABN9F515_9NEOB</name>
<accession>A0ABN9F515</accession>
<proteinExistence type="predicted"/>